<proteinExistence type="predicted"/>
<dbReference type="InterPro" id="IPR019238">
    <property type="entry name" value="AbiEi_2"/>
</dbReference>
<sequence length="329" mass="38841">MKNEIVDIALKNLQIATGIEGKWYNTVTLNDRLKLDGELNLEINKDNYLFTVDVKNEVRPHQLHQIELYHKDYDDFLLIANHIFPRVKEALQQKGIPYLEANGNIFLKRDKVYLFVNDQKTIDIEKVQVNRAFTRTGLKVLFYLLQHKEDINLTQRELAKNANVALGNIPQIIKGLQETKYLLPLNRREYLWENRKGLLERWITEYATTLKPTLRKEKYVYNGDWKEIKLNNKITVWGGEPAADILTNYLRPERFTIYTRENRIDLMRNYKLKPNTDGDIEVLEMFWQQNENQLTAPAILVYADLLLEGGKRNNETAEIIYNEYIQPNL</sequence>
<dbReference type="OrthoDB" id="593981at2"/>
<evidence type="ECO:0000313" key="1">
    <source>
        <dbReference type="EMBL" id="EGJ72306.1"/>
    </source>
</evidence>
<dbReference type="AlphaFoldDB" id="F3ZTS2"/>
<dbReference type="HOGENOM" id="CLU_065331_0_0_10"/>
<protein>
    <submittedName>
        <fullName evidence="1">Uncharacterized protein</fullName>
    </submittedName>
</protein>
<dbReference type="Proteomes" id="UP000018439">
    <property type="component" value="Chromosome"/>
</dbReference>
<dbReference type="Pfam" id="PF09952">
    <property type="entry name" value="AbiEi_2"/>
    <property type="match status" value="1"/>
</dbReference>
<dbReference type="EMBL" id="CM001167">
    <property type="protein sequence ID" value="EGJ72306.1"/>
    <property type="molecule type" value="Genomic_DNA"/>
</dbReference>
<reference evidence="1 2" key="1">
    <citation type="journal article" date="2011" name="Stand. Genomic Sci.">
        <title>Non-contiguous finished genome sequence of Bacteroides coprosuis type strain (PC139).</title>
        <authorList>
            <person name="Land M."/>
            <person name="Held B."/>
            <person name="Gronow S."/>
            <person name="Abt B."/>
            <person name="Lucas S."/>
            <person name="Del Rio T.G."/>
            <person name="Nolan M."/>
            <person name="Tice H."/>
            <person name="Cheng J.F."/>
            <person name="Pitluck S."/>
            <person name="Liolios K."/>
            <person name="Pagani I."/>
            <person name="Ivanova N."/>
            <person name="Mavromatis K."/>
            <person name="Mikhailova N."/>
            <person name="Pati A."/>
            <person name="Tapia R."/>
            <person name="Han C."/>
            <person name="Goodwin L."/>
            <person name="Chen A."/>
            <person name="Palaniappan K."/>
            <person name="Hauser L."/>
            <person name="Brambilla E.M."/>
            <person name="Rohde M."/>
            <person name="Goker M."/>
            <person name="Detter J.C."/>
            <person name="Woyke T."/>
            <person name="Bristow J."/>
            <person name="Eisen J.A."/>
            <person name="Markowitz V."/>
            <person name="Hugenholtz P."/>
            <person name="Kyrpides N.C."/>
            <person name="Klenk H.P."/>
            <person name="Lapidus A."/>
        </authorList>
    </citation>
    <scope>NUCLEOTIDE SEQUENCE</scope>
    <source>
        <strain evidence="1 2">DSM 18011</strain>
    </source>
</reference>
<accession>F3ZTS2</accession>
<gene>
    <name evidence="1" type="ORF">Bcop_2138</name>
</gene>
<organism evidence="1 2">
    <name type="scientific">Bacteroides coprosuis DSM 18011</name>
    <dbReference type="NCBI Taxonomy" id="679937"/>
    <lineage>
        <taxon>Bacteria</taxon>
        <taxon>Pseudomonadati</taxon>
        <taxon>Bacteroidota</taxon>
        <taxon>Bacteroidia</taxon>
        <taxon>Bacteroidales</taxon>
        <taxon>Bacteroidaceae</taxon>
        <taxon>Bacteroides</taxon>
    </lineage>
</organism>
<dbReference type="eggNOG" id="COG4861">
    <property type="taxonomic scope" value="Bacteria"/>
</dbReference>
<evidence type="ECO:0000313" key="2">
    <source>
        <dbReference type="Proteomes" id="UP000018439"/>
    </source>
</evidence>
<name>F3ZTS2_9BACE</name>
<keyword evidence="2" id="KW-1185">Reference proteome</keyword>